<gene>
    <name evidence="1" type="ORF">EDB81DRAFT_723278</name>
</gene>
<dbReference type="OrthoDB" id="5207784at2759"/>
<reference evidence="1" key="1">
    <citation type="journal article" date="2021" name="Nat. Commun.">
        <title>Genetic determinants of endophytism in the Arabidopsis root mycobiome.</title>
        <authorList>
            <person name="Mesny F."/>
            <person name="Miyauchi S."/>
            <person name="Thiergart T."/>
            <person name="Pickel B."/>
            <person name="Atanasova L."/>
            <person name="Karlsson M."/>
            <person name="Huettel B."/>
            <person name="Barry K.W."/>
            <person name="Haridas S."/>
            <person name="Chen C."/>
            <person name="Bauer D."/>
            <person name="Andreopoulos W."/>
            <person name="Pangilinan J."/>
            <person name="LaButti K."/>
            <person name="Riley R."/>
            <person name="Lipzen A."/>
            <person name="Clum A."/>
            <person name="Drula E."/>
            <person name="Henrissat B."/>
            <person name="Kohler A."/>
            <person name="Grigoriev I.V."/>
            <person name="Martin F.M."/>
            <person name="Hacquard S."/>
        </authorList>
    </citation>
    <scope>NUCLEOTIDE SEQUENCE</scope>
    <source>
        <strain evidence="1">MPI-CAGE-AT-0147</strain>
    </source>
</reference>
<accession>A0A9P9J5L8</accession>
<name>A0A9P9J5L8_9HYPO</name>
<evidence type="ECO:0000313" key="1">
    <source>
        <dbReference type="EMBL" id="KAH7142030.1"/>
    </source>
</evidence>
<dbReference type="AlphaFoldDB" id="A0A9P9J5L8"/>
<evidence type="ECO:0000313" key="2">
    <source>
        <dbReference type="Proteomes" id="UP000738349"/>
    </source>
</evidence>
<keyword evidence="2" id="KW-1185">Reference proteome</keyword>
<sequence>MQSDSTACGLPPSHHAVLDPITLVLGGQSIAAEANPSAPLYELGRDVTDTSPKPSSAKFERIEYEDEDLVKSRSTVSLDQRSQHLFYLTHPLHAQYRTDVPAYYITSVSPEMPGKVVFQISKTLLRKPEFKAILVPGRTSPDGHLFDSATQKTLFHVKSKWKGGQYQWIDYAGQKVAHESSKNNEYKLVISKPIDRATRDILAAAWALRLWHDVAESRKAKWEYLERMTAPDTPSPYLNMKWAKRAGALGAAAGAGAA</sequence>
<comment type="caution">
    <text evidence="1">The sequence shown here is derived from an EMBL/GenBank/DDBJ whole genome shotgun (WGS) entry which is preliminary data.</text>
</comment>
<organism evidence="1 2">
    <name type="scientific">Dactylonectria macrodidyma</name>
    <dbReference type="NCBI Taxonomy" id="307937"/>
    <lineage>
        <taxon>Eukaryota</taxon>
        <taxon>Fungi</taxon>
        <taxon>Dikarya</taxon>
        <taxon>Ascomycota</taxon>
        <taxon>Pezizomycotina</taxon>
        <taxon>Sordariomycetes</taxon>
        <taxon>Hypocreomycetidae</taxon>
        <taxon>Hypocreales</taxon>
        <taxon>Nectriaceae</taxon>
        <taxon>Dactylonectria</taxon>
    </lineage>
</organism>
<dbReference type="EMBL" id="JAGMUV010000010">
    <property type="protein sequence ID" value="KAH7142030.1"/>
    <property type="molecule type" value="Genomic_DNA"/>
</dbReference>
<protein>
    <submittedName>
        <fullName evidence="1">Uncharacterized protein</fullName>
    </submittedName>
</protein>
<dbReference type="Proteomes" id="UP000738349">
    <property type="component" value="Unassembled WGS sequence"/>
</dbReference>
<proteinExistence type="predicted"/>